<organism evidence="6 7">
    <name type="scientific">Meristemomyces frigidus</name>
    <dbReference type="NCBI Taxonomy" id="1508187"/>
    <lineage>
        <taxon>Eukaryota</taxon>
        <taxon>Fungi</taxon>
        <taxon>Dikarya</taxon>
        <taxon>Ascomycota</taxon>
        <taxon>Pezizomycotina</taxon>
        <taxon>Dothideomycetes</taxon>
        <taxon>Dothideomycetidae</taxon>
        <taxon>Mycosphaerellales</taxon>
        <taxon>Teratosphaeriaceae</taxon>
        <taxon>Meristemomyces</taxon>
    </lineage>
</organism>
<dbReference type="PIRSF" id="PIRSF000332">
    <property type="entry name" value="FMO"/>
    <property type="match status" value="1"/>
</dbReference>
<keyword evidence="2" id="KW-0285">Flavoprotein</keyword>
<evidence type="ECO:0000256" key="5">
    <source>
        <dbReference type="ARBA" id="ARBA00023002"/>
    </source>
</evidence>
<dbReference type="PANTHER" id="PTHR23023">
    <property type="entry name" value="DIMETHYLANILINE MONOOXYGENASE"/>
    <property type="match status" value="1"/>
</dbReference>
<proteinExistence type="inferred from homology"/>
<evidence type="ECO:0000313" key="7">
    <source>
        <dbReference type="Proteomes" id="UP001310890"/>
    </source>
</evidence>
<dbReference type="GO" id="GO:0050660">
    <property type="term" value="F:flavin adenine dinucleotide binding"/>
    <property type="evidence" value="ECO:0007669"/>
    <property type="project" value="InterPro"/>
</dbReference>
<evidence type="ECO:0000256" key="3">
    <source>
        <dbReference type="ARBA" id="ARBA00022827"/>
    </source>
</evidence>
<sequence>MTSSKHSTVAIIGAGAHGLVALKDLLEEGFEATAFDRNSSPGGIWSTSYESAVSSLPTTVVNVSRERACFTDFPFPAGTASYPSSQEVGQYLLSYCTHFELWPHLRLQTTISGVRRNDGAQKWLLNVTTKDGSTEVMTFDKLVVASGPQNVAIMPVIPGNDIFNGEIIHSIAFKDPARYAGKTVVVLGIGNSAVDTATTLIGHAKKIYLAHRHGAILLPRHLNNGTSLDHGASYRTFAIRDFLETTFPSLALKFLASWVATIQKKHYDLRPEWRINTPTPSLSKQNPTVSDYIYGALQSGDVTSVHGIKRYIGPQSPELEDGTVLEDVDAVIYCTGYRLDLSWLGKLDPTNLEPNNPHSTNYDYTAPRLYQNILSHEHPDNLAFVGLALVFFAAFPVADLTSMALAQLWSKPSLLPSHADMQKQYTTHRAWRAGINSLPNPAGKGPATLQLETGQFMAWGQELIGTRVDEMLSYGSWEAWLFWWREKGLSRMLYDGVYSPHVWRLFDSAGRRKRWVGAREAIERVNEEVRKRRVDAASARAEGGV</sequence>
<dbReference type="Gene3D" id="3.50.50.60">
    <property type="entry name" value="FAD/NAD(P)-binding domain"/>
    <property type="match status" value="4"/>
</dbReference>
<evidence type="ECO:0000256" key="1">
    <source>
        <dbReference type="ARBA" id="ARBA00009183"/>
    </source>
</evidence>
<reference evidence="6" key="1">
    <citation type="submission" date="2023-08" db="EMBL/GenBank/DDBJ databases">
        <title>Black Yeasts Isolated from many extreme environments.</title>
        <authorList>
            <person name="Coleine C."/>
            <person name="Stajich J.E."/>
            <person name="Selbmann L."/>
        </authorList>
    </citation>
    <scope>NUCLEOTIDE SEQUENCE</scope>
    <source>
        <strain evidence="6">CCFEE 5401</strain>
    </source>
</reference>
<dbReference type="InterPro" id="IPR050346">
    <property type="entry name" value="FMO-like"/>
</dbReference>
<evidence type="ECO:0000313" key="6">
    <source>
        <dbReference type="EMBL" id="KAK5111243.1"/>
    </source>
</evidence>
<keyword evidence="5" id="KW-0560">Oxidoreductase</keyword>
<dbReference type="SUPFAM" id="SSF51905">
    <property type="entry name" value="FAD/NAD(P)-binding domain"/>
    <property type="match status" value="2"/>
</dbReference>
<comment type="caution">
    <text evidence="6">The sequence shown here is derived from an EMBL/GenBank/DDBJ whole genome shotgun (WGS) entry which is preliminary data.</text>
</comment>
<evidence type="ECO:0000256" key="4">
    <source>
        <dbReference type="ARBA" id="ARBA00022857"/>
    </source>
</evidence>
<dbReference type="InterPro" id="IPR000960">
    <property type="entry name" value="Flavin_mOase"/>
</dbReference>
<comment type="similarity">
    <text evidence="1">Belongs to the FMO family.</text>
</comment>
<dbReference type="GO" id="GO:0050661">
    <property type="term" value="F:NADP binding"/>
    <property type="evidence" value="ECO:0007669"/>
    <property type="project" value="InterPro"/>
</dbReference>
<dbReference type="GO" id="GO:0004499">
    <property type="term" value="F:N,N-dimethylaniline monooxygenase activity"/>
    <property type="evidence" value="ECO:0007669"/>
    <property type="project" value="InterPro"/>
</dbReference>
<protein>
    <submittedName>
        <fullName evidence="6">Uncharacterized protein</fullName>
    </submittedName>
</protein>
<dbReference type="InterPro" id="IPR036188">
    <property type="entry name" value="FAD/NAD-bd_sf"/>
</dbReference>
<dbReference type="Proteomes" id="UP001310890">
    <property type="component" value="Unassembled WGS sequence"/>
</dbReference>
<keyword evidence="3" id="KW-0274">FAD</keyword>
<accession>A0AAN7TL94</accession>
<evidence type="ECO:0000256" key="2">
    <source>
        <dbReference type="ARBA" id="ARBA00022630"/>
    </source>
</evidence>
<name>A0AAN7TL94_9PEZI</name>
<dbReference type="PRINTS" id="PR00370">
    <property type="entry name" value="FMOXYGENASE"/>
</dbReference>
<dbReference type="InterPro" id="IPR020946">
    <property type="entry name" value="Flavin_mOase-like"/>
</dbReference>
<dbReference type="Pfam" id="PF00743">
    <property type="entry name" value="FMO-like"/>
    <property type="match status" value="1"/>
</dbReference>
<keyword evidence="4" id="KW-0521">NADP</keyword>
<gene>
    <name evidence="6" type="ORF">LTR62_005271</name>
</gene>
<dbReference type="AlphaFoldDB" id="A0AAN7TL94"/>
<dbReference type="EMBL" id="JAVRRL010000041">
    <property type="protein sequence ID" value="KAK5111243.1"/>
    <property type="molecule type" value="Genomic_DNA"/>
</dbReference>